<dbReference type="InterPro" id="IPR057840">
    <property type="entry name" value="FimV_N"/>
</dbReference>
<evidence type="ECO:0000259" key="3">
    <source>
        <dbReference type="Pfam" id="PF25800"/>
    </source>
</evidence>
<feature type="domain" description="FimV N-terminal" evidence="3">
    <location>
        <begin position="35"/>
        <end position="142"/>
    </location>
</feature>
<dbReference type="Pfam" id="PF25800">
    <property type="entry name" value="FimV_N"/>
    <property type="match status" value="1"/>
</dbReference>
<dbReference type="Gene3D" id="3.10.350.10">
    <property type="entry name" value="LysM domain"/>
    <property type="match status" value="1"/>
</dbReference>
<feature type="region of interest" description="Disordered" evidence="1">
    <location>
        <begin position="682"/>
        <end position="729"/>
    </location>
</feature>
<feature type="region of interest" description="Disordered" evidence="1">
    <location>
        <begin position="307"/>
        <end position="369"/>
    </location>
</feature>
<dbReference type="InterPro" id="IPR036779">
    <property type="entry name" value="LysM_dom_sf"/>
</dbReference>
<dbReference type="InterPro" id="IPR020012">
    <property type="entry name" value="LysM_FimV"/>
</dbReference>
<feature type="signal peptide" evidence="2">
    <location>
        <begin position="1"/>
        <end position="34"/>
    </location>
</feature>
<protein>
    <recommendedName>
        <fullName evidence="3">FimV N-terminal domain-containing protein</fullName>
    </recommendedName>
</protein>
<evidence type="ECO:0000256" key="2">
    <source>
        <dbReference type="SAM" id="SignalP"/>
    </source>
</evidence>
<dbReference type="NCBIfam" id="TIGR03504">
    <property type="entry name" value="FimV_Cterm"/>
    <property type="match status" value="1"/>
</dbReference>
<dbReference type="Proteomes" id="UP001057498">
    <property type="component" value="Chromosome"/>
</dbReference>
<reference evidence="4" key="1">
    <citation type="submission" date="2022-04" db="EMBL/GenBank/DDBJ databases">
        <title>Whole genome sequence of Sphaerotilus sp. FB-5.</title>
        <authorList>
            <person name="Takeda M."/>
            <person name="Narihara S."/>
            <person name="Akimoto M."/>
            <person name="Akimoto R."/>
            <person name="Nishiyashiki S."/>
            <person name="Murakami T."/>
        </authorList>
    </citation>
    <scope>NUCLEOTIDE SEQUENCE</scope>
    <source>
        <strain evidence="4">FB-5</strain>
    </source>
</reference>
<dbReference type="NCBIfam" id="TIGR03505">
    <property type="entry name" value="FimV_core"/>
    <property type="match status" value="1"/>
</dbReference>
<gene>
    <name evidence="4" type="ORF">CATMQ487_21810</name>
</gene>
<evidence type="ECO:0000313" key="4">
    <source>
        <dbReference type="EMBL" id="BDI05211.1"/>
    </source>
</evidence>
<dbReference type="CDD" id="cd00118">
    <property type="entry name" value="LysM"/>
    <property type="match status" value="1"/>
</dbReference>
<accession>A0ABN6PJG0</accession>
<dbReference type="InterPro" id="IPR018392">
    <property type="entry name" value="LysM"/>
</dbReference>
<proteinExistence type="predicted"/>
<evidence type="ECO:0000313" key="5">
    <source>
        <dbReference type="Proteomes" id="UP001057498"/>
    </source>
</evidence>
<keyword evidence="5" id="KW-1185">Reference proteome</keyword>
<dbReference type="InterPro" id="IPR020011">
    <property type="entry name" value="FimV_C"/>
</dbReference>
<dbReference type="InterPro" id="IPR038440">
    <property type="entry name" value="FimV_C_sf"/>
</dbReference>
<feature type="compositionally biased region" description="Basic and acidic residues" evidence="1">
    <location>
        <begin position="358"/>
        <end position="369"/>
    </location>
</feature>
<dbReference type="Gene3D" id="1.20.58.2200">
    <property type="match status" value="1"/>
</dbReference>
<dbReference type="EMBL" id="AP025730">
    <property type="protein sequence ID" value="BDI05211.1"/>
    <property type="molecule type" value="Genomic_DNA"/>
</dbReference>
<evidence type="ECO:0000256" key="1">
    <source>
        <dbReference type="SAM" id="MobiDB-lite"/>
    </source>
</evidence>
<sequence>MKIQTKRTGRMALKEVAAVAAVTAALCAAPSAWALSLGRLTVQSALGESLKAEIDVTSLTPDEAANLRVRIAPPDAYRIAGVDYNPVLPATTVVVQRRADGSAFLRIVSDRAVQEPFVDVILELSWSSGRLLREYTLLFDPPAVARAPAAVPAPATPVAVAAPPVATAPVPAAPPAVAAEPAPVPVAPPAPARVAAEPKAAAPVRAASKASDGEQLEYRVKPGDTLGGIAGRNVGSGVSLEQMLVGLFRGNAHAFSGSNMNRLKAGVVLSVPSSEQAAAIDASEARRVIQVQSADFNAYRQRLAGAVPAQTHEAEPARKSAGKVQAEVQDRKQAAAPTPDRLQLDKGKAASSAGALTSEDKIAKDRAQKDAAHRVGELARNLEDLKKLQAASAAASPASAAKAAGAAASNAVAGAKAPLLPTIAAPAATGVASAASSAAVAAKPAPALAPVSSPAVAASAAPMVMAAASAASASASAAMPIVAASAPLVAAASKPAVAASRSPVVVPPIQAEEPSLVDSLMENPLLLPGAGLLAALLAGFGFYRFRNKNKDEAGVTSFLESRLQPDSFFGASGGQRIDTRDASGAPSSMSYSLSQIDAIGDVDPVAEADVYLAYGRDLQAEEILKEAMRTNPERLAIRTKLLEVYAKRRDIKGYELLAGELYGLTGGQGDDWQRAQELGRSIDPENPLYEPGGQPSAGSTAEAGGGEMLGASTMPQSVVPSPSRFEHSVPDLNLDGDIPSGSTAVVDLDISVPGDMDEAPTARMSGYHSSMPAAFSPSVPPVFSPSVPPFSPSVPPTGTSNSGSSRSLEFELQDLPVAPSPAPRLDLSDLSLDLDAPAPTVAATPLDMGASLEMGLDDDDGDPLARKIELAEEFHQIGDHEGARDLLQEVIEKADGALKARAQAMLNSLN</sequence>
<organism evidence="4 5">
    <name type="scientific">Sphaerotilus microaerophilus</name>
    <dbReference type="NCBI Taxonomy" id="2914710"/>
    <lineage>
        <taxon>Bacteria</taxon>
        <taxon>Pseudomonadati</taxon>
        <taxon>Pseudomonadota</taxon>
        <taxon>Betaproteobacteria</taxon>
        <taxon>Burkholderiales</taxon>
        <taxon>Sphaerotilaceae</taxon>
        <taxon>Sphaerotilus</taxon>
    </lineage>
</organism>
<feature type="chain" id="PRO_5045870248" description="FimV N-terminal domain-containing protein" evidence="2">
    <location>
        <begin position="35"/>
        <end position="910"/>
    </location>
</feature>
<keyword evidence="2" id="KW-0732">Signal</keyword>
<name>A0ABN6PJG0_9BURK</name>